<dbReference type="NCBIfam" id="TIGR00180">
    <property type="entry name" value="parB_part"/>
    <property type="match status" value="1"/>
</dbReference>
<evidence type="ECO:0000256" key="3">
    <source>
        <dbReference type="ARBA" id="ARBA00023125"/>
    </source>
</evidence>
<organism evidence="5 6">
    <name type="scientific">Effusibacillus lacus</name>
    <dbReference type="NCBI Taxonomy" id="1348429"/>
    <lineage>
        <taxon>Bacteria</taxon>
        <taxon>Bacillati</taxon>
        <taxon>Bacillota</taxon>
        <taxon>Bacilli</taxon>
        <taxon>Bacillales</taxon>
        <taxon>Alicyclobacillaceae</taxon>
        <taxon>Effusibacillus</taxon>
    </lineage>
</organism>
<dbReference type="AlphaFoldDB" id="A0A292YQ81"/>
<dbReference type="Gene3D" id="3.90.1530.30">
    <property type="match status" value="1"/>
</dbReference>
<dbReference type="GO" id="GO:0003677">
    <property type="term" value="F:DNA binding"/>
    <property type="evidence" value="ECO:0007669"/>
    <property type="project" value="UniProtKB-KW"/>
</dbReference>
<keyword evidence="2" id="KW-0159">Chromosome partition</keyword>
<dbReference type="RefSeq" id="WP_165912497.1">
    <property type="nucleotide sequence ID" value="NZ_BDUF01000076.1"/>
</dbReference>
<dbReference type="Pfam" id="PF17762">
    <property type="entry name" value="HTH_ParB"/>
    <property type="match status" value="1"/>
</dbReference>
<reference evidence="6" key="1">
    <citation type="submission" date="2017-07" db="EMBL/GenBank/DDBJ databases">
        <title>Draft genome sequence of Effusibacillus lacus strain skLN1.</title>
        <authorList>
            <person name="Watanabe M."/>
            <person name="Kojima H."/>
            <person name="Fukui M."/>
        </authorList>
    </citation>
    <scope>NUCLEOTIDE SEQUENCE [LARGE SCALE GENOMIC DNA]</scope>
    <source>
        <strain evidence="6">skLN1</strain>
    </source>
</reference>
<dbReference type="GO" id="GO:0007059">
    <property type="term" value="P:chromosome segregation"/>
    <property type="evidence" value="ECO:0007669"/>
    <property type="project" value="UniProtKB-KW"/>
</dbReference>
<dbReference type="GO" id="GO:0005694">
    <property type="term" value="C:chromosome"/>
    <property type="evidence" value="ECO:0007669"/>
    <property type="project" value="TreeGrafter"/>
</dbReference>
<dbReference type="InterPro" id="IPR004437">
    <property type="entry name" value="ParB/RepB/Spo0J"/>
</dbReference>
<dbReference type="FunFam" id="3.90.1530.30:FF:000001">
    <property type="entry name" value="Chromosome partitioning protein ParB"/>
    <property type="match status" value="1"/>
</dbReference>
<keyword evidence="6" id="KW-1185">Reference proteome</keyword>
<dbReference type="PANTHER" id="PTHR33375:SF1">
    <property type="entry name" value="CHROMOSOME-PARTITIONING PROTEIN PARB-RELATED"/>
    <property type="match status" value="1"/>
</dbReference>
<evidence type="ECO:0000256" key="1">
    <source>
        <dbReference type="ARBA" id="ARBA00006295"/>
    </source>
</evidence>
<dbReference type="SUPFAM" id="SSF110849">
    <property type="entry name" value="ParB/Sulfiredoxin"/>
    <property type="match status" value="1"/>
</dbReference>
<dbReference type="InterPro" id="IPR003115">
    <property type="entry name" value="ParB_N"/>
</dbReference>
<evidence type="ECO:0000256" key="2">
    <source>
        <dbReference type="ARBA" id="ARBA00022829"/>
    </source>
</evidence>
<dbReference type="EMBL" id="BDUF01000076">
    <property type="protein sequence ID" value="GAX91061.1"/>
    <property type="molecule type" value="Genomic_DNA"/>
</dbReference>
<protein>
    <submittedName>
        <fullName evidence="5">Chromosome partitioning protein ParB</fullName>
    </submittedName>
</protein>
<evidence type="ECO:0000313" key="5">
    <source>
        <dbReference type="EMBL" id="GAX91061.1"/>
    </source>
</evidence>
<accession>A0A292YQ81</accession>
<dbReference type="SMART" id="SM00470">
    <property type="entry name" value="ParB"/>
    <property type="match status" value="1"/>
</dbReference>
<sequence>MKVLNVALDLIDEDLQQPRYNFDESSLKELAESIKELGLLNPIKVRPIENGRYKIVFGNRRYKACRLLGLKEIPCILAENASDLDIYLEQLTENIQRESFTPIEEAKAFEKLMSDPSFKVSKKYLASRLGKSLNYISQKLDLLNFGKEIQQKIHGGSEIIKGRLTEEQVLPLKNVAIEYRDALAKKVAEEEVSSQDVKLIAKLFSASDISDDSKEYLLQKPSHQLINDWFEYEQEKKRIKEKPEIKLVDDNTLPEIDIEGNFNYFQIEVVKKLHQLLSGLPSRCELSEEVLSSIKKVRIEHKEEFLQTVDSLLSLLEGHTEQWKQIRKLASEIKIKLVK</sequence>
<dbReference type="PANTHER" id="PTHR33375">
    <property type="entry name" value="CHROMOSOME-PARTITIONING PROTEIN PARB-RELATED"/>
    <property type="match status" value="1"/>
</dbReference>
<gene>
    <name evidence="5" type="ORF">EFBL_2721</name>
</gene>
<dbReference type="InterPro" id="IPR050336">
    <property type="entry name" value="Chromosome_partition/occlusion"/>
</dbReference>
<name>A0A292YQ81_9BACL</name>
<feature type="domain" description="ParB-like N-terminal" evidence="4">
    <location>
        <begin position="4"/>
        <end position="95"/>
    </location>
</feature>
<dbReference type="Gene3D" id="1.10.10.2830">
    <property type="match status" value="1"/>
</dbReference>
<dbReference type="Pfam" id="PF02195">
    <property type="entry name" value="ParB_N"/>
    <property type="match status" value="1"/>
</dbReference>
<dbReference type="InterPro" id="IPR036086">
    <property type="entry name" value="ParB/Sulfiredoxin_sf"/>
</dbReference>
<evidence type="ECO:0000259" key="4">
    <source>
        <dbReference type="SMART" id="SM00470"/>
    </source>
</evidence>
<proteinExistence type="inferred from homology"/>
<evidence type="ECO:0000313" key="6">
    <source>
        <dbReference type="Proteomes" id="UP000217785"/>
    </source>
</evidence>
<dbReference type="Proteomes" id="UP000217785">
    <property type="component" value="Unassembled WGS sequence"/>
</dbReference>
<comment type="similarity">
    <text evidence="1">Belongs to the ParB family.</text>
</comment>
<dbReference type="InterPro" id="IPR041468">
    <property type="entry name" value="HTH_ParB/Spo0J"/>
</dbReference>
<keyword evidence="3" id="KW-0238">DNA-binding</keyword>
<comment type="caution">
    <text evidence="5">The sequence shown here is derived from an EMBL/GenBank/DDBJ whole genome shotgun (WGS) entry which is preliminary data.</text>
</comment>